<keyword evidence="4" id="KW-1185">Reference proteome</keyword>
<reference evidence="3 4" key="1">
    <citation type="submission" date="2023-07" db="EMBL/GenBank/DDBJ databases">
        <title>Genomic Encyclopedia of Type Strains, Phase IV (KMG-IV): sequencing the most valuable type-strain genomes for metagenomic binning, comparative biology and taxonomic classification.</title>
        <authorList>
            <person name="Goeker M."/>
        </authorList>
    </citation>
    <scope>NUCLEOTIDE SEQUENCE [LARGE SCALE GENOMIC DNA]</scope>
    <source>
        <strain evidence="3 4">DSM 45903</strain>
    </source>
</reference>
<dbReference type="InterPro" id="IPR053163">
    <property type="entry name" value="HTH-type_regulator_Rgg"/>
</dbReference>
<dbReference type="PANTHER" id="PTHR37038">
    <property type="entry name" value="TRANSCRIPTIONAL REGULATOR-RELATED"/>
    <property type="match status" value="1"/>
</dbReference>
<dbReference type="PROSITE" id="PS50005">
    <property type="entry name" value="TPR"/>
    <property type="match status" value="2"/>
</dbReference>
<comment type="caution">
    <text evidence="3">The sequence shown here is derived from an EMBL/GenBank/DDBJ whole genome shotgun (WGS) entry which is preliminary data.</text>
</comment>
<dbReference type="InterPro" id="IPR001387">
    <property type="entry name" value="Cro/C1-type_HTH"/>
</dbReference>
<dbReference type="CDD" id="cd00093">
    <property type="entry name" value="HTH_XRE"/>
    <property type="match status" value="1"/>
</dbReference>
<dbReference type="Pfam" id="PF01381">
    <property type="entry name" value="HTH_3"/>
    <property type="match status" value="1"/>
</dbReference>
<feature type="domain" description="HTH cro/C1-type" evidence="2">
    <location>
        <begin position="13"/>
        <end position="66"/>
    </location>
</feature>
<dbReference type="PROSITE" id="PS50943">
    <property type="entry name" value="HTH_CROC1"/>
    <property type="match status" value="1"/>
</dbReference>
<dbReference type="Proteomes" id="UP001185012">
    <property type="component" value="Unassembled WGS sequence"/>
</dbReference>
<dbReference type="SMART" id="SM00530">
    <property type="entry name" value="HTH_XRE"/>
    <property type="match status" value="1"/>
</dbReference>
<dbReference type="SUPFAM" id="SSF48452">
    <property type="entry name" value="TPR-like"/>
    <property type="match status" value="2"/>
</dbReference>
<evidence type="ECO:0000259" key="2">
    <source>
        <dbReference type="PROSITE" id="PS50943"/>
    </source>
</evidence>
<dbReference type="Gene3D" id="1.25.40.10">
    <property type="entry name" value="Tetratricopeptide repeat domain"/>
    <property type="match status" value="2"/>
</dbReference>
<sequence length="443" mass="52123">MKTLEIHELGEIIRKVRKERGLRLEDLADDNISPATISNIERGVPHVSKDKAYYLLEKLEIQADQLPSLMMDEQEQLKDLWIQLRLVRSRLEFGEVNEALPLLNGLELEDKHPFSSEVQYLKGRCHFKQNNLRRAERAYQKALHLAQYASESSNMEARCHLQLGVCAYGRNELDDALRHTENGIRSYHSVTPHQPVWYLLHCNHALYLERLGRFAESLRVVQEHWDSLGETDELQVILTFYWLRSELSRRSKMLDEALQFAYKGEEIARRNHNHFSMFTFWTAIGSIHMDRQEWFKAEESFKTALLCEGKLSTDETSFTNTYSRLSILLMQQDKQEEAYAMIQKAIRTGEHCDDAPRLINALMIQGNFYKSHGRMEQAIQSYRQALSLSRKYGYKKKTYRVLYLLAQCWDGRNEAEFQHCMRELYLIQKEIQSGDELFGEVEW</sequence>
<organism evidence="3 4">
    <name type="scientific">Desmospora profundinema</name>
    <dbReference type="NCBI Taxonomy" id="1571184"/>
    <lineage>
        <taxon>Bacteria</taxon>
        <taxon>Bacillati</taxon>
        <taxon>Bacillota</taxon>
        <taxon>Bacilli</taxon>
        <taxon>Bacillales</taxon>
        <taxon>Thermoactinomycetaceae</taxon>
        <taxon>Desmospora</taxon>
    </lineage>
</organism>
<dbReference type="SMART" id="SM00028">
    <property type="entry name" value="TPR"/>
    <property type="match status" value="5"/>
</dbReference>
<dbReference type="Gene3D" id="1.10.260.40">
    <property type="entry name" value="lambda repressor-like DNA-binding domains"/>
    <property type="match status" value="1"/>
</dbReference>
<gene>
    <name evidence="3" type="ORF">JOE21_000099</name>
</gene>
<name>A0ABU1IH69_9BACL</name>
<feature type="repeat" description="TPR" evidence="1">
    <location>
        <begin position="116"/>
        <end position="149"/>
    </location>
</feature>
<dbReference type="SUPFAM" id="SSF47413">
    <property type="entry name" value="lambda repressor-like DNA-binding domains"/>
    <property type="match status" value="1"/>
</dbReference>
<keyword evidence="1" id="KW-0802">TPR repeat</keyword>
<dbReference type="InterPro" id="IPR011990">
    <property type="entry name" value="TPR-like_helical_dom_sf"/>
</dbReference>
<accession>A0ABU1IH69</accession>
<protein>
    <submittedName>
        <fullName evidence="3">Tetratricopeptide (TPR) repeat protein</fullName>
    </submittedName>
</protein>
<dbReference type="EMBL" id="JAVDQG010000001">
    <property type="protein sequence ID" value="MDR6224111.1"/>
    <property type="molecule type" value="Genomic_DNA"/>
</dbReference>
<dbReference type="InterPro" id="IPR019734">
    <property type="entry name" value="TPR_rpt"/>
</dbReference>
<feature type="repeat" description="TPR" evidence="1">
    <location>
        <begin position="359"/>
        <end position="392"/>
    </location>
</feature>
<dbReference type="Pfam" id="PF13181">
    <property type="entry name" value="TPR_8"/>
    <property type="match status" value="1"/>
</dbReference>
<dbReference type="InterPro" id="IPR010982">
    <property type="entry name" value="Lambda_DNA-bd_dom_sf"/>
</dbReference>
<dbReference type="Pfam" id="PF09976">
    <property type="entry name" value="TPR_21"/>
    <property type="match status" value="1"/>
</dbReference>
<evidence type="ECO:0000313" key="4">
    <source>
        <dbReference type="Proteomes" id="UP001185012"/>
    </source>
</evidence>
<proteinExistence type="predicted"/>
<evidence type="ECO:0000256" key="1">
    <source>
        <dbReference type="PROSITE-ProRule" id="PRU00339"/>
    </source>
</evidence>
<evidence type="ECO:0000313" key="3">
    <source>
        <dbReference type="EMBL" id="MDR6224111.1"/>
    </source>
</evidence>
<dbReference type="RefSeq" id="WP_309860930.1">
    <property type="nucleotide sequence ID" value="NZ_JAVDQG010000001.1"/>
</dbReference>
<dbReference type="InterPro" id="IPR018704">
    <property type="entry name" value="SecYEG/CpoB_TPR"/>
</dbReference>